<sequence length="115" mass="13270">MAIENQEKWLAHEVSGISKEDEGECPQEKFKMGLRPPKASSSGIAEYYLSLFQEETGYISNIEKDLISEETKDKIIKPLAQSKIKELENESAIITEDTMDQVCDRDIKRRMKQRM</sequence>
<keyword evidence="2" id="KW-1185">Reference proteome</keyword>
<proteinExistence type="predicted"/>
<dbReference type="Proteomes" id="UP000765509">
    <property type="component" value="Unassembled WGS sequence"/>
</dbReference>
<evidence type="ECO:0000313" key="2">
    <source>
        <dbReference type="Proteomes" id="UP000765509"/>
    </source>
</evidence>
<organism evidence="1 2">
    <name type="scientific">Austropuccinia psidii MF-1</name>
    <dbReference type="NCBI Taxonomy" id="1389203"/>
    <lineage>
        <taxon>Eukaryota</taxon>
        <taxon>Fungi</taxon>
        <taxon>Dikarya</taxon>
        <taxon>Basidiomycota</taxon>
        <taxon>Pucciniomycotina</taxon>
        <taxon>Pucciniomycetes</taxon>
        <taxon>Pucciniales</taxon>
        <taxon>Sphaerophragmiaceae</taxon>
        <taxon>Austropuccinia</taxon>
    </lineage>
</organism>
<accession>A0A9Q3GPJ2</accession>
<evidence type="ECO:0000313" key="1">
    <source>
        <dbReference type="EMBL" id="MBW0475268.1"/>
    </source>
</evidence>
<dbReference type="EMBL" id="AVOT02004043">
    <property type="protein sequence ID" value="MBW0475268.1"/>
    <property type="molecule type" value="Genomic_DNA"/>
</dbReference>
<comment type="caution">
    <text evidence="1">The sequence shown here is derived from an EMBL/GenBank/DDBJ whole genome shotgun (WGS) entry which is preliminary data.</text>
</comment>
<protein>
    <submittedName>
        <fullName evidence="1">Uncharacterized protein</fullName>
    </submittedName>
</protein>
<gene>
    <name evidence="1" type="ORF">O181_014983</name>
</gene>
<name>A0A9Q3GPJ2_9BASI</name>
<reference evidence="1" key="1">
    <citation type="submission" date="2021-03" db="EMBL/GenBank/DDBJ databases">
        <title>Draft genome sequence of rust myrtle Austropuccinia psidii MF-1, a brazilian biotype.</title>
        <authorList>
            <person name="Quecine M.C."/>
            <person name="Pachon D.M.R."/>
            <person name="Bonatelli M.L."/>
            <person name="Correr F.H."/>
            <person name="Franceschini L.M."/>
            <person name="Leite T.F."/>
            <person name="Margarido G.R.A."/>
            <person name="Almeida C.A."/>
            <person name="Ferrarezi J.A."/>
            <person name="Labate C.A."/>
        </authorList>
    </citation>
    <scope>NUCLEOTIDE SEQUENCE</scope>
    <source>
        <strain evidence="1">MF-1</strain>
    </source>
</reference>
<dbReference type="AlphaFoldDB" id="A0A9Q3GPJ2"/>